<accession>A7NG71</accession>
<keyword evidence="2" id="KW-1185">Reference proteome</keyword>
<proteinExistence type="predicted"/>
<dbReference type="eggNOG" id="ENOG502ZIUW">
    <property type="taxonomic scope" value="Bacteria"/>
</dbReference>
<organism evidence="1 2">
    <name type="scientific">Roseiflexus castenholzii (strain DSM 13941 / HLO8)</name>
    <dbReference type="NCBI Taxonomy" id="383372"/>
    <lineage>
        <taxon>Bacteria</taxon>
        <taxon>Bacillati</taxon>
        <taxon>Chloroflexota</taxon>
        <taxon>Chloroflexia</taxon>
        <taxon>Chloroflexales</taxon>
        <taxon>Roseiflexineae</taxon>
        <taxon>Roseiflexaceae</taxon>
        <taxon>Roseiflexus</taxon>
    </lineage>
</organism>
<reference evidence="1 2" key="1">
    <citation type="submission" date="2007-08" db="EMBL/GenBank/DDBJ databases">
        <title>Complete sequence of Roseiflexus castenholzii DSM 13941.</title>
        <authorList>
            <consortium name="US DOE Joint Genome Institute"/>
            <person name="Copeland A."/>
            <person name="Lucas S."/>
            <person name="Lapidus A."/>
            <person name="Barry K."/>
            <person name="Glavina del Rio T."/>
            <person name="Dalin E."/>
            <person name="Tice H."/>
            <person name="Pitluck S."/>
            <person name="Thompson L.S."/>
            <person name="Brettin T."/>
            <person name="Bruce D."/>
            <person name="Detter J.C."/>
            <person name="Han C."/>
            <person name="Tapia R."/>
            <person name="Schmutz J."/>
            <person name="Larimer F."/>
            <person name="Land M."/>
            <person name="Hauser L."/>
            <person name="Kyrpides N."/>
            <person name="Mikhailova N."/>
            <person name="Bryant D.A."/>
            <person name="Hanada S."/>
            <person name="Tsukatani Y."/>
            <person name="Richardson P."/>
        </authorList>
    </citation>
    <scope>NUCLEOTIDE SEQUENCE [LARGE SCALE GENOMIC DNA]</scope>
    <source>
        <strain evidence="2">DSM 13941 / HLO8</strain>
    </source>
</reference>
<dbReference type="HOGENOM" id="CLU_955440_0_0_0"/>
<dbReference type="RefSeq" id="WP_011997862.1">
    <property type="nucleotide sequence ID" value="NC_009767.1"/>
</dbReference>
<dbReference type="InterPro" id="IPR029063">
    <property type="entry name" value="SAM-dependent_MTases_sf"/>
</dbReference>
<evidence type="ECO:0000313" key="2">
    <source>
        <dbReference type="Proteomes" id="UP000000263"/>
    </source>
</evidence>
<sequence length="293" mass="33649">MTTHTFGGDWTDDKLERLRKYLAAYTTIFNKNERARKLKTIYVDAFAGTGYRDRKTQPNDQLPLFPELEQPEAAAFLDGSARIALGVEPPFKQYLLIERDSKREQALQQLKRDFPDKQIKIVKEDANNYLTQWCAEQDWRYSRAVVFLDPYGMQVSWGLIEALARTKAIDLWFLFPLGVAVNRLLTRKAPPTGAWADALTRILGTDAWKSAFYVQKNQLTLFGEEESCEKEADFERIGRFFVERLKTVFYGVAENPLPLRNSRHNPLYLLCFASGNPKGSQTAIKIAQHILST</sequence>
<dbReference type="NCBIfam" id="TIGR04474">
    <property type="entry name" value="tcm_partner"/>
    <property type="match status" value="1"/>
</dbReference>
<dbReference type="KEGG" id="rca:Rcas_0326"/>
<gene>
    <name evidence="1" type="ordered locus">Rcas_0326</name>
</gene>
<evidence type="ECO:0000313" key="1">
    <source>
        <dbReference type="EMBL" id="ABU56458.1"/>
    </source>
</evidence>
<protein>
    <recommendedName>
        <fullName evidence="3">Three-Cys-motif partner protein TcmP</fullName>
    </recommendedName>
</protein>
<dbReference type="EMBL" id="CP000804">
    <property type="protein sequence ID" value="ABU56458.1"/>
    <property type="molecule type" value="Genomic_DNA"/>
</dbReference>
<dbReference type="InterPro" id="IPR031009">
    <property type="entry name" value="Tcm_partner"/>
</dbReference>
<dbReference type="Proteomes" id="UP000000263">
    <property type="component" value="Chromosome"/>
</dbReference>
<dbReference type="AlphaFoldDB" id="A7NG71"/>
<evidence type="ECO:0008006" key="3">
    <source>
        <dbReference type="Google" id="ProtNLM"/>
    </source>
</evidence>
<dbReference type="OrthoDB" id="7838592at2"/>
<name>A7NG71_ROSCS</name>
<dbReference type="SUPFAM" id="SSF53335">
    <property type="entry name" value="S-adenosyl-L-methionine-dependent methyltransferases"/>
    <property type="match status" value="1"/>
</dbReference>